<keyword evidence="3" id="KW-1185">Reference proteome</keyword>
<dbReference type="RefSeq" id="WP_188396346.1">
    <property type="nucleotide sequence ID" value="NZ_BMCG01000004.1"/>
</dbReference>
<dbReference type="Proteomes" id="UP000620266">
    <property type="component" value="Unassembled WGS sequence"/>
</dbReference>
<reference evidence="2" key="2">
    <citation type="submission" date="2020-09" db="EMBL/GenBank/DDBJ databases">
        <authorList>
            <person name="Sun Q."/>
            <person name="Sedlacek I."/>
        </authorList>
    </citation>
    <scope>NUCLEOTIDE SEQUENCE</scope>
    <source>
        <strain evidence="2">CCM 7086</strain>
    </source>
</reference>
<sequence>MSSPQPPDRFYKATPVFDEHTLPDKLRNAHQTKAGTWGVIRVLEGRLRYVIEETQAETVLTPEHPGLVLPGQLHHVEPLGAMRMQVEFYDHPPALDDEA</sequence>
<dbReference type="Gene3D" id="2.60.120.10">
    <property type="entry name" value="Jelly Rolls"/>
    <property type="match status" value="1"/>
</dbReference>
<dbReference type="InterPro" id="IPR015392">
    <property type="entry name" value="TehB/YeaR-like_dom"/>
</dbReference>
<dbReference type="EMBL" id="BMCG01000004">
    <property type="protein sequence ID" value="GGC13113.1"/>
    <property type="molecule type" value="Genomic_DNA"/>
</dbReference>
<dbReference type="AlphaFoldDB" id="A0A8J2UP93"/>
<accession>A0A8J2UP93</accession>
<feature type="domain" description="TehB/YeaR-like" evidence="1">
    <location>
        <begin position="12"/>
        <end position="86"/>
    </location>
</feature>
<name>A0A8J2UP93_9BURK</name>
<protein>
    <recommendedName>
        <fullName evidence="1">TehB/YeaR-like domain-containing protein</fullName>
    </recommendedName>
</protein>
<gene>
    <name evidence="2" type="ORF">GCM10007205_22490</name>
</gene>
<proteinExistence type="predicted"/>
<reference evidence="2" key="1">
    <citation type="journal article" date="2014" name="Int. J. Syst. Evol. Microbiol.">
        <title>Complete genome sequence of Corynebacterium casei LMG S-19264T (=DSM 44701T), isolated from a smear-ripened cheese.</title>
        <authorList>
            <consortium name="US DOE Joint Genome Institute (JGI-PGF)"/>
            <person name="Walter F."/>
            <person name="Albersmeier A."/>
            <person name="Kalinowski J."/>
            <person name="Ruckert C."/>
        </authorList>
    </citation>
    <scope>NUCLEOTIDE SEQUENCE</scope>
    <source>
        <strain evidence="2">CCM 7086</strain>
    </source>
</reference>
<evidence type="ECO:0000313" key="2">
    <source>
        <dbReference type="EMBL" id="GGC13113.1"/>
    </source>
</evidence>
<comment type="caution">
    <text evidence="2">The sequence shown here is derived from an EMBL/GenBank/DDBJ whole genome shotgun (WGS) entry which is preliminary data.</text>
</comment>
<dbReference type="InterPro" id="IPR014710">
    <property type="entry name" value="RmlC-like_jellyroll"/>
</dbReference>
<dbReference type="SUPFAM" id="SSF51197">
    <property type="entry name" value="Clavaminate synthase-like"/>
    <property type="match status" value="1"/>
</dbReference>
<dbReference type="Pfam" id="PF09313">
    <property type="entry name" value="TehB-like"/>
    <property type="match status" value="1"/>
</dbReference>
<evidence type="ECO:0000313" key="3">
    <source>
        <dbReference type="Proteomes" id="UP000620266"/>
    </source>
</evidence>
<organism evidence="2 3">
    <name type="scientific">Oxalicibacterium flavum</name>
    <dbReference type="NCBI Taxonomy" id="179467"/>
    <lineage>
        <taxon>Bacteria</taxon>
        <taxon>Pseudomonadati</taxon>
        <taxon>Pseudomonadota</taxon>
        <taxon>Betaproteobacteria</taxon>
        <taxon>Burkholderiales</taxon>
        <taxon>Oxalobacteraceae</taxon>
        <taxon>Oxalicibacterium</taxon>
    </lineage>
</organism>
<evidence type="ECO:0000259" key="1">
    <source>
        <dbReference type="Pfam" id="PF09313"/>
    </source>
</evidence>